<reference evidence="2" key="1">
    <citation type="journal article" date="2017" name="Nat. Microbiol.">
        <title>Global analysis of biosynthetic gene clusters reveals vast potential of secondary metabolite production in Penicillium species.</title>
        <authorList>
            <person name="Nielsen J.C."/>
            <person name="Grijseels S."/>
            <person name="Prigent S."/>
            <person name="Ji B."/>
            <person name="Dainat J."/>
            <person name="Nielsen K.F."/>
            <person name="Frisvad J.C."/>
            <person name="Workman M."/>
            <person name="Nielsen J."/>
        </authorList>
    </citation>
    <scope>NUCLEOTIDE SEQUENCE [LARGE SCALE GENOMIC DNA]</scope>
    <source>
        <strain evidence="2">IBT 14082</strain>
    </source>
</reference>
<organism evidence="1 2">
    <name type="scientific">Penicillium flavigenum</name>
    <dbReference type="NCBI Taxonomy" id="254877"/>
    <lineage>
        <taxon>Eukaryota</taxon>
        <taxon>Fungi</taxon>
        <taxon>Dikarya</taxon>
        <taxon>Ascomycota</taxon>
        <taxon>Pezizomycotina</taxon>
        <taxon>Eurotiomycetes</taxon>
        <taxon>Eurotiomycetidae</taxon>
        <taxon>Eurotiales</taxon>
        <taxon>Aspergillaceae</taxon>
        <taxon>Penicillium</taxon>
    </lineage>
</organism>
<evidence type="ECO:0000313" key="1">
    <source>
        <dbReference type="EMBL" id="OQE26196.1"/>
    </source>
</evidence>
<dbReference type="Proteomes" id="UP000191342">
    <property type="component" value="Unassembled WGS sequence"/>
</dbReference>
<dbReference type="EMBL" id="MLQL01000007">
    <property type="protein sequence ID" value="OQE26196.1"/>
    <property type="molecule type" value="Genomic_DNA"/>
</dbReference>
<dbReference type="AlphaFoldDB" id="A0A1V6TJ53"/>
<sequence>MVVDRFTETMNTPDGAVFHRAYAQDDRGLESEAMAILLASALPSNPMIALTGLQDGKQLFLEKDLFFSDHMDSKTASAVLIYANDGKGFLDSRDSNGKIDTLEVGPDTGNGLRILVLDEGRDTFVHQDVQMRRFFQVWKDRMSDEELKN</sequence>
<gene>
    <name evidence="1" type="ORF">PENFLA_c007G08729</name>
</gene>
<keyword evidence="2" id="KW-1185">Reference proteome</keyword>
<proteinExistence type="predicted"/>
<protein>
    <submittedName>
        <fullName evidence="1">Uncharacterized protein</fullName>
    </submittedName>
</protein>
<comment type="caution">
    <text evidence="1">The sequence shown here is derived from an EMBL/GenBank/DDBJ whole genome shotgun (WGS) entry which is preliminary data.</text>
</comment>
<dbReference type="OrthoDB" id="4267149at2759"/>
<evidence type="ECO:0000313" key="2">
    <source>
        <dbReference type="Proteomes" id="UP000191342"/>
    </source>
</evidence>
<name>A0A1V6TJ53_9EURO</name>
<accession>A0A1V6TJ53</accession>